<feature type="compositionally biased region" description="Polar residues" evidence="1">
    <location>
        <begin position="258"/>
        <end position="268"/>
    </location>
</feature>
<evidence type="ECO:0000313" key="3">
    <source>
        <dbReference type="EMBL" id="CCH45994.1"/>
    </source>
</evidence>
<keyword evidence="2" id="KW-0812">Transmembrane</keyword>
<feature type="transmembrane region" description="Helical" evidence="2">
    <location>
        <begin position="597"/>
        <end position="619"/>
    </location>
</feature>
<dbReference type="Proteomes" id="UP000009328">
    <property type="component" value="Unassembled WGS sequence"/>
</dbReference>
<keyword evidence="2" id="KW-1133">Transmembrane helix</keyword>
<evidence type="ECO:0000256" key="1">
    <source>
        <dbReference type="SAM" id="MobiDB-lite"/>
    </source>
</evidence>
<dbReference type="EMBL" id="CAIF01000220">
    <property type="protein sequence ID" value="CCH45994.1"/>
    <property type="molecule type" value="Genomic_DNA"/>
</dbReference>
<evidence type="ECO:0000256" key="2">
    <source>
        <dbReference type="SAM" id="Phobius"/>
    </source>
</evidence>
<protein>
    <submittedName>
        <fullName evidence="3">Uncharacterized protein</fullName>
    </submittedName>
</protein>
<organism evidence="3 4">
    <name type="scientific">Wickerhamomyces ciferrii (strain ATCC 14091 / BCRC 22168 / CBS 111 / JCM 3599 / NBRC 0793 / NRRL Y-1031 F-60-10)</name>
    <name type="common">Yeast</name>
    <name type="synonym">Pichia ciferrii</name>
    <dbReference type="NCBI Taxonomy" id="1206466"/>
    <lineage>
        <taxon>Eukaryota</taxon>
        <taxon>Fungi</taxon>
        <taxon>Dikarya</taxon>
        <taxon>Ascomycota</taxon>
        <taxon>Saccharomycotina</taxon>
        <taxon>Saccharomycetes</taxon>
        <taxon>Phaffomycetales</taxon>
        <taxon>Wickerhamomycetaceae</taxon>
        <taxon>Wickerhamomyces</taxon>
    </lineage>
</organism>
<proteinExistence type="predicted"/>
<dbReference type="AlphaFoldDB" id="K0KWY0"/>
<comment type="caution">
    <text evidence="3">The sequence shown here is derived from an EMBL/GenBank/DDBJ whole genome shotgun (WGS) entry which is preliminary data.</text>
</comment>
<dbReference type="HOGENOM" id="CLU_439543_0_0_1"/>
<dbReference type="InParanoid" id="K0KWY0"/>
<accession>K0KWY0</accession>
<keyword evidence="2" id="KW-0472">Membrane</keyword>
<evidence type="ECO:0000313" key="4">
    <source>
        <dbReference type="Proteomes" id="UP000009328"/>
    </source>
</evidence>
<reference evidence="3 4" key="1">
    <citation type="journal article" date="2012" name="Eukaryot. Cell">
        <title>Draft genome sequence of Wickerhamomyces ciferrii NRRL Y-1031 F-60-10.</title>
        <authorList>
            <person name="Schneider J."/>
            <person name="Andrea H."/>
            <person name="Blom J."/>
            <person name="Jaenicke S."/>
            <person name="Ruckert C."/>
            <person name="Schorsch C."/>
            <person name="Szczepanowski R."/>
            <person name="Farwick M."/>
            <person name="Goesmann A."/>
            <person name="Puhler A."/>
            <person name="Schaffer S."/>
            <person name="Tauch A."/>
            <person name="Kohler T."/>
            <person name="Brinkrolf K."/>
        </authorList>
    </citation>
    <scope>NUCLEOTIDE SEQUENCE [LARGE SCALE GENOMIC DNA]</scope>
    <source>
        <strain evidence="4">ATCC 14091 / BCRC 22168 / CBS 111 / JCM 3599 / NBRC 0793 / NRRL Y-1031 F-60-10</strain>
    </source>
</reference>
<name>K0KWY0_WICCF</name>
<keyword evidence="4" id="KW-1185">Reference proteome</keyword>
<sequence length="622" mass="71823">MSSVASERTKRLVNDSLESMKHVLEDDTENTLVKIDSLRQTNTSNTLQYIKKEEEMKQLSVKAENISRSTEEQNVVEDIGDITIAGIFKDGFSVTTFIDGDEVLQFLSEGYDVLNPGNDPVHLEKFRELTWRLSDSKEELEDMAFEELEKQIFKLNNELENIYQRLLHFSRILVSLTPDEMVETADILIENQEYYEQVMSSDSLTVPSPLHKRLLPEEDNVNSGLAGKVDDVSVGTVEEDADQVVDQGLVGPLPGAEQSGSAELQSSYKPKDAGENFKQYWNPDEDYELLQDFLLEDVTGLTPTEKLEDLVQAAGAVKKVIHKVEDAVEKTRLIYKVFKAKKILKSKSSIAIFVVIKTIEKIKRIIRHIKYCIIRIIVKFIKNFPFNVLWRLKVLIRLFIKIILQIIWEIRYLLTEILYRLYFLAKRLKKIPIYIILYLKKLSEKKSWILGELLSDGFDDDDDYWGEWDAWKDFDDSWNENKYDDDWDDKKFMKFEAASTGDFKSPEEIEKIFEGFFDASDLKKINKDRFNFDIVYDFDYNDDNIRDPVPLNKRSTEFEDTNTTWSNSTTGYIATNLTNSNATINNSTSFDSMGTSLATSIAGPYFLACLLVIITKIVFKFI</sequence>
<feature type="region of interest" description="Disordered" evidence="1">
    <location>
        <begin position="249"/>
        <end position="269"/>
    </location>
</feature>
<gene>
    <name evidence="3" type="ORF">BN7_5581</name>
</gene>